<dbReference type="Proteomes" id="UP000295399">
    <property type="component" value="Unassembled WGS sequence"/>
</dbReference>
<evidence type="ECO:0000256" key="4">
    <source>
        <dbReference type="ARBA" id="ARBA00011857"/>
    </source>
</evidence>
<dbReference type="InParanoid" id="A0A4R2PFK2"/>
<feature type="binding site" evidence="8">
    <location>
        <position position="173"/>
    </location>
    <ligand>
        <name>Zn(2+)</name>
        <dbReference type="ChEBI" id="CHEBI:29105"/>
    </ligand>
</feature>
<feature type="binding site" evidence="8">
    <location>
        <position position="102"/>
    </location>
    <ligand>
        <name>Zn(2+)</name>
        <dbReference type="ChEBI" id="CHEBI:29105"/>
    </ligand>
</feature>
<comment type="similarity">
    <text evidence="3 8">Belongs to the GTP cyclohydrolase I family.</text>
</comment>
<comment type="subunit">
    <text evidence="8">Homopolymer.</text>
</comment>
<comment type="catalytic activity">
    <reaction evidence="1 8">
        <text>GTP + H2O = 7,8-dihydroneopterin 3'-triphosphate + formate + H(+)</text>
        <dbReference type="Rhea" id="RHEA:17473"/>
        <dbReference type="ChEBI" id="CHEBI:15377"/>
        <dbReference type="ChEBI" id="CHEBI:15378"/>
        <dbReference type="ChEBI" id="CHEBI:15740"/>
        <dbReference type="ChEBI" id="CHEBI:37565"/>
        <dbReference type="ChEBI" id="CHEBI:58462"/>
        <dbReference type="EC" id="3.5.4.16"/>
    </reaction>
</comment>
<dbReference type="NCBIfam" id="NF006826">
    <property type="entry name" value="PRK09347.1-3"/>
    <property type="match status" value="1"/>
</dbReference>
<dbReference type="InterPro" id="IPR018234">
    <property type="entry name" value="GTP_CycHdrlase_I_CS"/>
</dbReference>
<feature type="domain" description="GTP cyclohydrolase I" evidence="9">
    <location>
        <begin position="32"/>
        <end position="208"/>
    </location>
</feature>
<dbReference type="GO" id="GO:0008270">
    <property type="term" value="F:zinc ion binding"/>
    <property type="evidence" value="ECO:0007669"/>
    <property type="project" value="UniProtKB-UniRule"/>
</dbReference>
<comment type="subunit">
    <text evidence="4">Toroid-shaped homodecamer, composed of two pentamers of five dimers.</text>
</comment>
<dbReference type="HAMAP" id="MF_00223">
    <property type="entry name" value="FolE"/>
    <property type="match status" value="1"/>
</dbReference>
<dbReference type="PANTHER" id="PTHR11109:SF7">
    <property type="entry name" value="GTP CYCLOHYDROLASE 1"/>
    <property type="match status" value="1"/>
</dbReference>
<evidence type="ECO:0000256" key="5">
    <source>
        <dbReference type="ARBA" id="ARBA00022563"/>
    </source>
</evidence>
<dbReference type="InterPro" id="IPR020602">
    <property type="entry name" value="GTP_CycHdrlase_I_dom"/>
</dbReference>
<evidence type="ECO:0000313" key="10">
    <source>
        <dbReference type="EMBL" id="TCP33937.1"/>
    </source>
</evidence>
<evidence type="ECO:0000256" key="6">
    <source>
        <dbReference type="ARBA" id="ARBA00022801"/>
    </source>
</evidence>
<dbReference type="PANTHER" id="PTHR11109">
    <property type="entry name" value="GTP CYCLOHYDROLASE I"/>
    <property type="match status" value="1"/>
</dbReference>
<comment type="pathway">
    <text evidence="2 8">Cofactor biosynthesis; 7,8-dihydroneopterin triphosphate biosynthesis; 7,8-dihydroneopterin triphosphate from GTP: step 1/1.</text>
</comment>
<evidence type="ECO:0000256" key="2">
    <source>
        <dbReference type="ARBA" id="ARBA00005080"/>
    </source>
</evidence>
<dbReference type="Gene3D" id="1.10.286.10">
    <property type="match status" value="1"/>
</dbReference>
<dbReference type="PROSITE" id="PS00860">
    <property type="entry name" value="GTP_CYCLOHYDROL_1_2"/>
    <property type="match status" value="1"/>
</dbReference>
<dbReference type="AlphaFoldDB" id="A0A4R2PFK2"/>
<dbReference type="NCBIfam" id="NF006825">
    <property type="entry name" value="PRK09347.1-2"/>
    <property type="match status" value="1"/>
</dbReference>
<feature type="binding site" evidence="8">
    <location>
        <position position="105"/>
    </location>
    <ligand>
        <name>Zn(2+)</name>
        <dbReference type="ChEBI" id="CHEBI:29105"/>
    </ligand>
</feature>
<dbReference type="GO" id="GO:0003934">
    <property type="term" value="F:GTP cyclohydrolase I activity"/>
    <property type="evidence" value="ECO:0007669"/>
    <property type="project" value="UniProtKB-UniRule"/>
</dbReference>
<evidence type="ECO:0000256" key="8">
    <source>
        <dbReference type="HAMAP-Rule" id="MF_00223"/>
    </source>
</evidence>
<evidence type="ECO:0000259" key="9">
    <source>
        <dbReference type="Pfam" id="PF01227"/>
    </source>
</evidence>
<dbReference type="InterPro" id="IPR043133">
    <property type="entry name" value="GTP-CH-I_C/QueF"/>
</dbReference>
<dbReference type="GO" id="GO:0046654">
    <property type="term" value="P:tetrahydrofolate biosynthetic process"/>
    <property type="evidence" value="ECO:0007669"/>
    <property type="project" value="UniProtKB-UniRule"/>
</dbReference>
<organism evidence="10 11">
    <name type="scientific">Rhodothalassium salexigens DSM 2132</name>
    <dbReference type="NCBI Taxonomy" id="1188247"/>
    <lineage>
        <taxon>Bacteria</taxon>
        <taxon>Pseudomonadati</taxon>
        <taxon>Pseudomonadota</taxon>
        <taxon>Alphaproteobacteria</taxon>
        <taxon>Rhodothalassiales</taxon>
        <taxon>Rhodothalassiaceae</taxon>
        <taxon>Rhodothalassium</taxon>
    </lineage>
</organism>
<dbReference type="EMBL" id="SLXO01000006">
    <property type="protein sequence ID" value="TCP33937.1"/>
    <property type="molecule type" value="Genomic_DNA"/>
</dbReference>
<dbReference type="GO" id="GO:0005737">
    <property type="term" value="C:cytoplasm"/>
    <property type="evidence" value="ECO:0007669"/>
    <property type="project" value="TreeGrafter"/>
</dbReference>
<dbReference type="Pfam" id="PF01227">
    <property type="entry name" value="GTP_cyclohydroI"/>
    <property type="match status" value="1"/>
</dbReference>
<keyword evidence="8" id="KW-0862">Zinc</keyword>
<evidence type="ECO:0000256" key="3">
    <source>
        <dbReference type="ARBA" id="ARBA00008085"/>
    </source>
</evidence>
<reference evidence="10 11" key="1">
    <citation type="submission" date="2019-03" db="EMBL/GenBank/DDBJ databases">
        <title>Genomic Encyclopedia of Type Strains, Phase IV (KMG-IV): sequencing the most valuable type-strain genomes for metagenomic binning, comparative biology and taxonomic classification.</title>
        <authorList>
            <person name="Goeker M."/>
        </authorList>
    </citation>
    <scope>NUCLEOTIDE SEQUENCE [LARGE SCALE GENOMIC DNA]</scope>
    <source>
        <strain evidence="10 11">DSM 2132</strain>
    </source>
</reference>
<evidence type="ECO:0000256" key="7">
    <source>
        <dbReference type="ARBA" id="ARBA00023134"/>
    </source>
</evidence>
<dbReference type="OrthoDB" id="9801207at2"/>
<dbReference type="InterPro" id="IPR001474">
    <property type="entry name" value="GTP_CycHdrlase_I"/>
</dbReference>
<dbReference type="EC" id="3.5.4.16" evidence="8"/>
<dbReference type="InterPro" id="IPR043134">
    <property type="entry name" value="GTP-CH-I_N"/>
</dbReference>
<evidence type="ECO:0000313" key="11">
    <source>
        <dbReference type="Proteomes" id="UP000295399"/>
    </source>
</evidence>
<keyword evidence="11" id="KW-1185">Reference proteome</keyword>
<dbReference type="RefSeq" id="WP_132708602.1">
    <property type="nucleotide sequence ID" value="NZ_JACIGF010000006.1"/>
</dbReference>
<evidence type="ECO:0000256" key="1">
    <source>
        <dbReference type="ARBA" id="ARBA00001052"/>
    </source>
</evidence>
<dbReference type="GO" id="GO:0006729">
    <property type="term" value="P:tetrahydrobiopterin biosynthetic process"/>
    <property type="evidence" value="ECO:0007669"/>
    <property type="project" value="TreeGrafter"/>
</dbReference>
<dbReference type="UniPathway" id="UPA00848">
    <property type="reaction ID" value="UER00151"/>
</dbReference>
<dbReference type="FunFam" id="3.30.1130.10:FF:000001">
    <property type="entry name" value="GTP cyclohydrolase 1"/>
    <property type="match status" value="1"/>
</dbReference>
<dbReference type="PROSITE" id="PS00859">
    <property type="entry name" value="GTP_CYCLOHYDROL_1_1"/>
    <property type="match status" value="1"/>
</dbReference>
<dbReference type="NCBIfam" id="TIGR00063">
    <property type="entry name" value="folE"/>
    <property type="match status" value="1"/>
</dbReference>
<dbReference type="FunFam" id="1.10.286.10:FF:000001">
    <property type="entry name" value="GTP cyclohydrolase 1"/>
    <property type="match status" value="1"/>
</dbReference>
<keyword evidence="8" id="KW-0479">Metal-binding</keyword>
<dbReference type="FunCoup" id="A0A4R2PFK2">
    <property type="interactions" value="456"/>
</dbReference>
<keyword evidence="7 8" id="KW-0342">GTP-binding</keyword>
<dbReference type="Gene3D" id="3.30.1130.10">
    <property type="match status" value="1"/>
</dbReference>
<dbReference type="GO" id="GO:0005525">
    <property type="term" value="F:GTP binding"/>
    <property type="evidence" value="ECO:0007669"/>
    <property type="project" value="UniProtKB-KW"/>
</dbReference>
<sequence>MESIAPDRDRPCADLAATETPEIARPTRAEAESAVRTLLLWAGDNPDREGLLDTPRRVVKAYEEYFCGYDEDPADHLRRTFEEVAGYDDMVLVRGIAFDSHCEHHLAPIQGLAHVAYVPSGRIVGLSKLARVVELYARRLQVQEKLTAQVADALEDSLAPLGVAVQVEATHGCMSCRGVRKVGADTVTTVMRGLFRTDARLERRFLDAASQTGRGR</sequence>
<keyword evidence="8" id="KW-0547">Nucleotide-binding</keyword>
<dbReference type="GO" id="GO:0006730">
    <property type="term" value="P:one-carbon metabolic process"/>
    <property type="evidence" value="ECO:0007669"/>
    <property type="project" value="UniProtKB-UniRule"/>
</dbReference>
<accession>A0A4R2PFK2</accession>
<protein>
    <recommendedName>
        <fullName evidence="8">GTP cyclohydrolase 1</fullName>
        <ecNumber evidence="8">3.5.4.16</ecNumber>
    </recommendedName>
    <alternativeName>
        <fullName evidence="8">GTP cyclohydrolase I</fullName>
        <shortName evidence="8">GTP-CH-I</shortName>
    </alternativeName>
</protein>
<dbReference type="SUPFAM" id="SSF55620">
    <property type="entry name" value="Tetrahydrobiopterin biosynthesis enzymes-like"/>
    <property type="match status" value="1"/>
</dbReference>
<comment type="caution">
    <text evidence="10">The sequence shown here is derived from an EMBL/GenBank/DDBJ whole genome shotgun (WGS) entry which is preliminary data.</text>
</comment>
<gene>
    <name evidence="8" type="primary">folE</name>
    <name evidence="10" type="ORF">EV659_10695</name>
</gene>
<proteinExistence type="inferred from homology"/>
<keyword evidence="6 8" id="KW-0378">Hydrolase</keyword>
<keyword evidence="5 8" id="KW-0554">One-carbon metabolism</keyword>
<name>A0A4R2PFK2_RHOSA</name>